<proteinExistence type="predicted"/>
<reference evidence="1 2" key="1">
    <citation type="submission" date="2019-05" db="EMBL/GenBank/DDBJ databases">
        <title>Arcobacter cibarius and Arcobacter thereius providing challenges in identification an antibiotic susceptibility and Quinolone resistance.</title>
        <authorList>
            <person name="Busch A."/>
            <person name="Hanel I."/>
            <person name="Hotzel H."/>
            <person name="Tomaso H."/>
        </authorList>
    </citation>
    <scope>NUCLEOTIDE SEQUENCE [LARGE SCALE GENOMIC DNA]</scope>
    <source>
        <strain evidence="1 2">16CS0831-2</strain>
    </source>
</reference>
<dbReference type="RefSeq" id="WP_138109054.1">
    <property type="nucleotide sequence ID" value="NZ_VBUC01000027.1"/>
</dbReference>
<accession>A0ABY2V2A6</accession>
<sequence length="465" mass="56828">MNQELLKKYLDEADEIYLSKKLKQAEYASNILFTSKNATYTLEEVNEYKRKTKPRLINNEISSIHRELDKKIAIFQIRTINPKFNIPSNVLIEKEIDRHLKLQYQQFNEYFDYMNNFKVKGNRLNKQYVRIYELTEALNIHLNSIDILQSKEHLEHYLKSVIFSKMKNSIGKIELIITEYTLKHLKKLFNNFQIRVKNSYKKLSLKQYGKYFYIEGIGCKLEEGIYFKLFTKEEDSKLKLIKYFYKNILEERYTQKPTREHLVFEKLKMRIKQFSKDFFNAKIEKHILYRTNNKLFLMAKNKNKEIQLSPTQKDKKSFLYYTASLFRRHILRREKNEEIDFIYLCKKDKWIDILNLKTYEKECFLESSLNNVDIYRQKDYLSKFDKNIKQFFKELSIKKIQTRGNFIKNYKLKEFYLEGFVSKLWVQYLEYLYYGVRKIGLVEYMEELICNFKLIQHKICIYKRF</sequence>
<comment type="caution">
    <text evidence="1">The sequence shown here is derived from an EMBL/GenBank/DDBJ whole genome shotgun (WGS) entry which is preliminary data.</text>
</comment>
<evidence type="ECO:0000313" key="1">
    <source>
        <dbReference type="EMBL" id="TLS96820.1"/>
    </source>
</evidence>
<protein>
    <submittedName>
        <fullName evidence="1">Uncharacterized protein</fullName>
    </submittedName>
</protein>
<keyword evidence="2" id="KW-1185">Reference proteome</keyword>
<gene>
    <name evidence="1" type="ORF">FE247_09340</name>
</gene>
<dbReference type="EMBL" id="VBUC01000027">
    <property type="protein sequence ID" value="TLS96820.1"/>
    <property type="molecule type" value="Genomic_DNA"/>
</dbReference>
<name>A0ABY2V2A6_9BACT</name>
<dbReference type="Proteomes" id="UP000305417">
    <property type="component" value="Unassembled WGS sequence"/>
</dbReference>
<organism evidence="1 2">
    <name type="scientific">Aliarcobacter cibarius</name>
    <dbReference type="NCBI Taxonomy" id="255507"/>
    <lineage>
        <taxon>Bacteria</taxon>
        <taxon>Pseudomonadati</taxon>
        <taxon>Campylobacterota</taxon>
        <taxon>Epsilonproteobacteria</taxon>
        <taxon>Campylobacterales</taxon>
        <taxon>Arcobacteraceae</taxon>
        <taxon>Aliarcobacter</taxon>
    </lineage>
</organism>
<evidence type="ECO:0000313" key="2">
    <source>
        <dbReference type="Proteomes" id="UP000305417"/>
    </source>
</evidence>